<name>A0A081PC57_9SPHI</name>
<dbReference type="EMBL" id="JNFF01000117">
    <property type="protein sequence ID" value="KEQ28280.1"/>
    <property type="molecule type" value="Genomic_DNA"/>
</dbReference>
<evidence type="ECO:0000256" key="1">
    <source>
        <dbReference type="SAM" id="Phobius"/>
    </source>
</evidence>
<evidence type="ECO:0000313" key="3">
    <source>
        <dbReference type="Proteomes" id="UP000028007"/>
    </source>
</evidence>
<gene>
    <name evidence="2" type="ORF">N180_01205</name>
</gene>
<feature type="transmembrane region" description="Helical" evidence="1">
    <location>
        <begin position="12"/>
        <end position="33"/>
    </location>
</feature>
<keyword evidence="1" id="KW-0472">Membrane</keyword>
<accession>A0A081PC57</accession>
<comment type="caution">
    <text evidence="2">The sequence shown here is derived from an EMBL/GenBank/DDBJ whole genome shotgun (WGS) entry which is preliminary data.</text>
</comment>
<protein>
    <submittedName>
        <fullName evidence="2">Uncharacterized protein</fullName>
    </submittedName>
</protein>
<proteinExistence type="predicted"/>
<keyword evidence="3" id="KW-1185">Reference proteome</keyword>
<sequence length="64" mass="7548">MDKRNSHNLLTISYLLVSIYRNYAVFIIDYLPIQKVKCNINQHVTINILKTMPLIKPKYLKKGN</sequence>
<keyword evidence="1" id="KW-1133">Transmembrane helix</keyword>
<dbReference type="Proteomes" id="UP000028007">
    <property type="component" value="Unassembled WGS sequence"/>
</dbReference>
<dbReference type="AlphaFoldDB" id="A0A081PC57"/>
<organism evidence="2 3">
    <name type="scientific">Pedobacter antarcticus 4BY</name>
    <dbReference type="NCBI Taxonomy" id="1358423"/>
    <lineage>
        <taxon>Bacteria</taxon>
        <taxon>Pseudomonadati</taxon>
        <taxon>Bacteroidota</taxon>
        <taxon>Sphingobacteriia</taxon>
        <taxon>Sphingobacteriales</taxon>
        <taxon>Sphingobacteriaceae</taxon>
        <taxon>Pedobacter</taxon>
    </lineage>
</organism>
<reference evidence="2 3" key="1">
    <citation type="journal article" date="1992" name="Int. J. Syst. Bacteriol.">
        <title>Sphingobacterium antarcticus sp. nov. a Psychrotrophic Bacterium from the Soils of Schirmacher Oasis, Antarctica.</title>
        <authorList>
            <person name="Shivaji S."/>
            <person name="Ray M.K."/>
            <person name="Rao N.S."/>
            <person name="Saiserr L."/>
            <person name="Jagannadham M.V."/>
            <person name="Kumar G.S."/>
            <person name="Reddy G."/>
            <person name="Bhargava P.M."/>
        </authorList>
    </citation>
    <scope>NUCLEOTIDE SEQUENCE [LARGE SCALE GENOMIC DNA]</scope>
    <source>
        <strain evidence="2 3">4BY</strain>
    </source>
</reference>
<evidence type="ECO:0000313" key="2">
    <source>
        <dbReference type="EMBL" id="KEQ28280.1"/>
    </source>
</evidence>
<keyword evidence="1" id="KW-0812">Transmembrane</keyword>